<dbReference type="AlphaFoldDB" id="A0A9Q3CFU4"/>
<evidence type="ECO:0000313" key="2">
    <source>
        <dbReference type="EMBL" id="MBW0482375.1"/>
    </source>
</evidence>
<dbReference type="EMBL" id="AVOT02006754">
    <property type="protein sequence ID" value="MBW0482375.1"/>
    <property type="molecule type" value="Genomic_DNA"/>
</dbReference>
<organism evidence="2 3">
    <name type="scientific">Austropuccinia psidii MF-1</name>
    <dbReference type="NCBI Taxonomy" id="1389203"/>
    <lineage>
        <taxon>Eukaryota</taxon>
        <taxon>Fungi</taxon>
        <taxon>Dikarya</taxon>
        <taxon>Basidiomycota</taxon>
        <taxon>Pucciniomycotina</taxon>
        <taxon>Pucciniomycetes</taxon>
        <taxon>Pucciniales</taxon>
        <taxon>Sphaerophragmiaceae</taxon>
        <taxon>Austropuccinia</taxon>
    </lineage>
</organism>
<proteinExistence type="predicted"/>
<evidence type="ECO:0000313" key="3">
    <source>
        <dbReference type="Proteomes" id="UP000765509"/>
    </source>
</evidence>
<gene>
    <name evidence="2" type="ORF">O181_022090</name>
</gene>
<evidence type="ECO:0000256" key="1">
    <source>
        <dbReference type="SAM" id="MobiDB-lite"/>
    </source>
</evidence>
<dbReference type="Proteomes" id="UP000765509">
    <property type="component" value="Unassembled WGS sequence"/>
</dbReference>
<feature type="region of interest" description="Disordered" evidence="1">
    <location>
        <begin position="89"/>
        <end position="117"/>
    </location>
</feature>
<name>A0A9Q3CFU4_9BASI</name>
<sequence length="155" mass="18369">MSFENNKYSVDKDPFEWCPRQSKRLKAIDPQTNIQMRNQKLLTQMKRELEHAIKCRCNQSCTLDDISNTLQDLRKRTIIGKYYPYKSRSFKQKKPFHDGNQGKTQRKSGRSDQQAKHFSQLWVTRSLCKKLSKGKSKVYDIEQVPEEESPTEYSE</sequence>
<feature type="compositionally biased region" description="Acidic residues" evidence="1">
    <location>
        <begin position="143"/>
        <end position="155"/>
    </location>
</feature>
<keyword evidence="3" id="KW-1185">Reference proteome</keyword>
<protein>
    <submittedName>
        <fullName evidence="2">Uncharacterized protein</fullName>
    </submittedName>
</protein>
<accession>A0A9Q3CFU4</accession>
<feature type="region of interest" description="Disordered" evidence="1">
    <location>
        <begin position="131"/>
        <end position="155"/>
    </location>
</feature>
<comment type="caution">
    <text evidence="2">The sequence shown here is derived from an EMBL/GenBank/DDBJ whole genome shotgun (WGS) entry which is preliminary data.</text>
</comment>
<reference evidence="2" key="1">
    <citation type="submission" date="2021-03" db="EMBL/GenBank/DDBJ databases">
        <title>Draft genome sequence of rust myrtle Austropuccinia psidii MF-1, a brazilian biotype.</title>
        <authorList>
            <person name="Quecine M.C."/>
            <person name="Pachon D.M.R."/>
            <person name="Bonatelli M.L."/>
            <person name="Correr F.H."/>
            <person name="Franceschini L.M."/>
            <person name="Leite T.F."/>
            <person name="Margarido G.R.A."/>
            <person name="Almeida C.A."/>
            <person name="Ferrarezi J.A."/>
            <person name="Labate C.A."/>
        </authorList>
    </citation>
    <scope>NUCLEOTIDE SEQUENCE</scope>
    <source>
        <strain evidence="2">MF-1</strain>
    </source>
</reference>